<proteinExistence type="predicted"/>
<sequence>VLVASSVPVNLDCLAINGPLTYCLSESLAFGSVIALAVRVIAILKGLEDFVVMNICISIQN</sequence>
<protein>
    <submittedName>
        <fullName evidence="1">Uncharacterized protein</fullName>
    </submittedName>
</protein>
<feature type="non-terminal residue" evidence="1">
    <location>
        <position position="1"/>
    </location>
</feature>
<name>A0A392PFQ7_9FABA</name>
<organism evidence="1 2">
    <name type="scientific">Trifolium medium</name>
    <dbReference type="NCBI Taxonomy" id="97028"/>
    <lineage>
        <taxon>Eukaryota</taxon>
        <taxon>Viridiplantae</taxon>
        <taxon>Streptophyta</taxon>
        <taxon>Embryophyta</taxon>
        <taxon>Tracheophyta</taxon>
        <taxon>Spermatophyta</taxon>
        <taxon>Magnoliopsida</taxon>
        <taxon>eudicotyledons</taxon>
        <taxon>Gunneridae</taxon>
        <taxon>Pentapetalae</taxon>
        <taxon>rosids</taxon>
        <taxon>fabids</taxon>
        <taxon>Fabales</taxon>
        <taxon>Fabaceae</taxon>
        <taxon>Papilionoideae</taxon>
        <taxon>50 kb inversion clade</taxon>
        <taxon>NPAAA clade</taxon>
        <taxon>Hologalegina</taxon>
        <taxon>IRL clade</taxon>
        <taxon>Trifolieae</taxon>
        <taxon>Trifolium</taxon>
    </lineage>
</organism>
<comment type="caution">
    <text evidence="1">The sequence shown here is derived from an EMBL/GenBank/DDBJ whole genome shotgun (WGS) entry which is preliminary data.</text>
</comment>
<dbReference type="Proteomes" id="UP000265520">
    <property type="component" value="Unassembled WGS sequence"/>
</dbReference>
<evidence type="ECO:0000313" key="2">
    <source>
        <dbReference type="Proteomes" id="UP000265520"/>
    </source>
</evidence>
<dbReference type="EMBL" id="LXQA010073636">
    <property type="protein sequence ID" value="MCI09715.1"/>
    <property type="molecule type" value="Genomic_DNA"/>
</dbReference>
<reference evidence="1 2" key="1">
    <citation type="journal article" date="2018" name="Front. Plant Sci.">
        <title>Red Clover (Trifolium pratense) and Zigzag Clover (T. medium) - A Picture of Genomic Similarities and Differences.</title>
        <authorList>
            <person name="Dluhosova J."/>
            <person name="Istvanek J."/>
            <person name="Nedelnik J."/>
            <person name="Repkova J."/>
        </authorList>
    </citation>
    <scope>NUCLEOTIDE SEQUENCE [LARGE SCALE GENOMIC DNA]</scope>
    <source>
        <strain evidence="2">cv. 10/8</strain>
        <tissue evidence="1">Leaf</tissue>
    </source>
</reference>
<evidence type="ECO:0000313" key="1">
    <source>
        <dbReference type="EMBL" id="MCI09715.1"/>
    </source>
</evidence>
<accession>A0A392PFQ7</accession>
<keyword evidence="2" id="KW-1185">Reference proteome</keyword>
<gene>
    <name evidence="1" type="ORF">A2U01_0030804</name>
</gene>
<dbReference type="AlphaFoldDB" id="A0A392PFQ7"/>